<dbReference type="GO" id="GO:0015833">
    <property type="term" value="P:peptide transport"/>
    <property type="evidence" value="ECO:0007669"/>
    <property type="project" value="TreeGrafter"/>
</dbReference>
<name>A0A367XXV7_9MICO</name>
<keyword evidence="8" id="KW-1185">Reference proteome</keyword>
<evidence type="ECO:0000259" key="6">
    <source>
        <dbReference type="Pfam" id="PF00496"/>
    </source>
</evidence>
<proteinExistence type="inferred from homology"/>
<dbReference type="AlphaFoldDB" id="A0A367XXV7"/>
<dbReference type="CDD" id="cd08492">
    <property type="entry name" value="PBP2_NikA_DppA_OppA_like_15"/>
    <property type="match status" value="1"/>
</dbReference>
<dbReference type="GO" id="GO:0043190">
    <property type="term" value="C:ATP-binding cassette (ABC) transporter complex"/>
    <property type="evidence" value="ECO:0007669"/>
    <property type="project" value="InterPro"/>
</dbReference>
<dbReference type="Gene3D" id="3.40.190.10">
    <property type="entry name" value="Periplasmic binding protein-like II"/>
    <property type="match status" value="1"/>
</dbReference>
<protein>
    <submittedName>
        <fullName evidence="7">ABC transporter substrate-binding protein</fullName>
    </submittedName>
</protein>
<dbReference type="PANTHER" id="PTHR30290:SF10">
    <property type="entry name" value="PERIPLASMIC OLIGOPEPTIDE-BINDING PROTEIN-RELATED"/>
    <property type="match status" value="1"/>
</dbReference>
<organism evidence="7 8">
    <name type="scientific">Microbacterium sorbitolivorans</name>
    <dbReference type="NCBI Taxonomy" id="1867410"/>
    <lineage>
        <taxon>Bacteria</taxon>
        <taxon>Bacillati</taxon>
        <taxon>Actinomycetota</taxon>
        <taxon>Actinomycetes</taxon>
        <taxon>Micrococcales</taxon>
        <taxon>Microbacteriaceae</taxon>
        <taxon>Microbacterium</taxon>
    </lineage>
</organism>
<feature type="signal peptide" evidence="5">
    <location>
        <begin position="1"/>
        <end position="26"/>
    </location>
</feature>
<feature type="chain" id="PRO_5039186407" evidence="5">
    <location>
        <begin position="27"/>
        <end position="544"/>
    </location>
</feature>
<dbReference type="OrthoDB" id="5240629at2"/>
<dbReference type="PANTHER" id="PTHR30290">
    <property type="entry name" value="PERIPLASMIC BINDING COMPONENT OF ABC TRANSPORTER"/>
    <property type="match status" value="1"/>
</dbReference>
<dbReference type="Pfam" id="PF00496">
    <property type="entry name" value="SBP_bac_5"/>
    <property type="match status" value="1"/>
</dbReference>
<sequence>MNTALRRTSLVIAATLAVGMSMTACAAATPAASGGSTEKAGGSLVYLDAELSSNTQLQSSGTWQDSAYVTNVTDRLLDRDPETGEIGPYIADTWNVSDDGLVYEFHIVDGVTYSDGTPLDAANVARNLEWQANGDADGGIPANNWFPAVSDITHDDDAQTVTVTLEAPYAPFLNVLSFWRTSLVADATIDSSLEAQSQLTGIIGSGPFVVESEKYGEEIVLTARDDYDWAPGSAAHDGRAYLDEVVIIPVTEDSVRLGSLRSGEADLIRYIQPSEEAGLEAAGITVVGVQGAGNVNAWELHQSAPFLDDVRVRQALQHGIDRQQILDDLYTDNWQVATSTVTPTTFGYVDLSDEFAYDADESNALLDEAGWTERDSDGYRTKDGERLSILTYIDVFDSTSKPLFQLIQWQLEQIGVELVIKETDYANYSATIADPAIGARRNGWPEADAWVRQNVNYNSTLTNGFAFQEPDTELDALYEAQATATTDEERAEIVGDIQRRVIEQAYALPILDDTQVFGLQSYVHDFTTTYEARPTFYDVWTENK</sequence>
<dbReference type="GO" id="GO:0042597">
    <property type="term" value="C:periplasmic space"/>
    <property type="evidence" value="ECO:0007669"/>
    <property type="project" value="UniProtKB-ARBA"/>
</dbReference>
<evidence type="ECO:0000256" key="4">
    <source>
        <dbReference type="ARBA" id="ARBA00022729"/>
    </source>
</evidence>
<evidence type="ECO:0000313" key="8">
    <source>
        <dbReference type="Proteomes" id="UP000253508"/>
    </source>
</evidence>
<keyword evidence="4 5" id="KW-0732">Signal</keyword>
<dbReference type="InterPro" id="IPR000914">
    <property type="entry name" value="SBP_5_dom"/>
</dbReference>
<comment type="similarity">
    <text evidence="2">Belongs to the bacterial solute-binding protein 5 family.</text>
</comment>
<dbReference type="GO" id="GO:0030313">
    <property type="term" value="C:cell envelope"/>
    <property type="evidence" value="ECO:0007669"/>
    <property type="project" value="UniProtKB-SubCell"/>
</dbReference>
<dbReference type="InterPro" id="IPR039424">
    <property type="entry name" value="SBP_5"/>
</dbReference>
<dbReference type="Gene3D" id="3.10.105.10">
    <property type="entry name" value="Dipeptide-binding Protein, Domain 3"/>
    <property type="match status" value="1"/>
</dbReference>
<evidence type="ECO:0000256" key="1">
    <source>
        <dbReference type="ARBA" id="ARBA00004196"/>
    </source>
</evidence>
<dbReference type="PIRSF" id="PIRSF002741">
    <property type="entry name" value="MppA"/>
    <property type="match status" value="1"/>
</dbReference>
<evidence type="ECO:0000313" key="7">
    <source>
        <dbReference type="EMBL" id="RCK58475.1"/>
    </source>
</evidence>
<evidence type="ECO:0000256" key="3">
    <source>
        <dbReference type="ARBA" id="ARBA00022448"/>
    </source>
</evidence>
<gene>
    <name evidence="7" type="ORF">DTO57_09940</name>
</gene>
<keyword evidence="3" id="KW-0813">Transport</keyword>
<feature type="domain" description="Solute-binding protein family 5" evidence="6">
    <location>
        <begin position="86"/>
        <end position="446"/>
    </location>
</feature>
<dbReference type="GO" id="GO:1904680">
    <property type="term" value="F:peptide transmembrane transporter activity"/>
    <property type="evidence" value="ECO:0007669"/>
    <property type="project" value="TreeGrafter"/>
</dbReference>
<accession>A0A367XXV7</accession>
<comment type="caution">
    <text evidence="7">The sequence shown here is derived from an EMBL/GenBank/DDBJ whole genome shotgun (WGS) entry which is preliminary data.</text>
</comment>
<dbReference type="EMBL" id="QORO01000003">
    <property type="protein sequence ID" value="RCK58475.1"/>
    <property type="molecule type" value="Genomic_DNA"/>
</dbReference>
<evidence type="ECO:0000256" key="2">
    <source>
        <dbReference type="ARBA" id="ARBA00005695"/>
    </source>
</evidence>
<reference evidence="7 8" key="1">
    <citation type="submission" date="2018-07" db="EMBL/GenBank/DDBJ databases">
        <title>Microbacterium endoborsara sp. nov., a novel actinobacterium isolated from Borszczowia aralocaspica.</title>
        <authorList>
            <person name="An D."/>
        </authorList>
    </citation>
    <scope>NUCLEOTIDE SEQUENCE [LARGE SCALE GENOMIC DNA]</scope>
    <source>
        <strain evidence="7 8">C1.15228</strain>
    </source>
</reference>
<dbReference type="Proteomes" id="UP000253508">
    <property type="component" value="Unassembled WGS sequence"/>
</dbReference>
<evidence type="ECO:0000256" key="5">
    <source>
        <dbReference type="SAM" id="SignalP"/>
    </source>
</evidence>
<dbReference type="PROSITE" id="PS51257">
    <property type="entry name" value="PROKAR_LIPOPROTEIN"/>
    <property type="match status" value="1"/>
</dbReference>
<dbReference type="InterPro" id="IPR030678">
    <property type="entry name" value="Peptide/Ni-bd"/>
</dbReference>
<dbReference type="RefSeq" id="WP_114118079.1">
    <property type="nucleotide sequence ID" value="NZ_BMHU01000002.1"/>
</dbReference>
<comment type="subcellular location">
    <subcellularLocation>
        <location evidence="1">Cell envelope</location>
    </subcellularLocation>
</comment>
<dbReference type="SUPFAM" id="SSF53850">
    <property type="entry name" value="Periplasmic binding protein-like II"/>
    <property type="match status" value="1"/>
</dbReference>